<accession>B9YYS0</accession>
<keyword evidence="2" id="KW-1185">Reference proteome</keyword>
<dbReference type="Pfam" id="PF24806">
    <property type="entry name" value="DUF7706"/>
    <property type="match status" value="1"/>
</dbReference>
<reference evidence="1 2" key="1">
    <citation type="submission" date="2009-02" db="EMBL/GenBank/DDBJ databases">
        <title>Sequencing of the draft genome and assembly of Lutiella nitroferrum 2002.</title>
        <authorList>
            <consortium name="US DOE Joint Genome Institute (JGI-PGF)"/>
            <person name="Lucas S."/>
            <person name="Copeland A."/>
            <person name="Lapidus A."/>
            <person name="Glavina del Rio T."/>
            <person name="Tice H."/>
            <person name="Bruce D."/>
            <person name="Goodwin L."/>
            <person name="Pitluck S."/>
            <person name="Larimer F."/>
            <person name="Land M.L."/>
            <person name="Hauser L."/>
            <person name="Coates J.D."/>
        </authorList>
    </citation>
    <scope>NUCLEOTIDE SEQUENCE [LARGE SCALE GENOMIC DNA]</scope>
    <source>
        <strain evidence="1 2">2002</strain>
    </source>
</reference>
<dbReference type="AlphaFoldDB" id="B9YYS0"/>
<comment type="caution">
    <text evidence="1">The sequence shown here is derived from an EMBL/GenBank/DDBJ whole genome shotgun (WGS) entry which is preliminary data.</text>
</comment>
<dbReference type="EMBL" id="ACIS01000001">
    <property type="protein sequence ID" value="EEG10273.1"/>
    <property type="molecule type" value="Genomic_DNA"/>
</dbReference>
<proteinExistence type="predicted"/>
<dbReference type="InterPro" id="IPR056123">
    <property type="entry name" value="DUF7706"/>
</dbReference>
<protein>
    <submittedName>
        <fullName evidence="1">Uncharacterized protein</fullName>
    </submittedName>
</protein>
<dbReference type="Proteomes" id="UP000003165">
    <property type="component" value="Unassembled WGS sequence"/>
</dbReference>
<dbReference type="RefSeq" id="WP_008952275.1">
    <property type="nucleotide sequence ID" value="NZ_ACIS01000001.1"/>
</dbReference>
<name>B9YYS0_9NEIS</name>
<evidence type="ECO:0000313" key="2">
    <source>
        <dbReference type="Proteomes" id="UP000003165"/>
    </source>
</evidence>
<sequence length="71" mass="8172">MSQQTITLPVEISEDAAYQFAQFCKRICYRDAYDLTEPHLPPDIRKERAYQMLHGIERVQAALADAGYAPR</sequence>
<gene>
    <name evidence="1" type="ORF">FuraDRAFT_0255</name>
</gene>
<evidence type="ECO:0000313" key="1">
    <source>
        <dbReference type="EMBL" id="EEG10273.1"/>
    </source>
</evidence>
<organism evidence="1 2">
    <name type="scientific">Pseudogulbenkiania ferrooxidans 2002</name>
    <dbReference type="NCBI Taxonomy" id="279714"/>
    <lineage>
        <taxon>Bacteria</taxon>
        <taxon>Pseudomonadati</taxon>
        <taxon>Pseudomonadota</taxon>
        <taxon>Betaproteobacteria</taxon>
        <taxon>Neisseriales</taxon>
        <taxon>Chromobacteriaceae</taxon>
        <taxon>Pseudogulbenkiania</taxon>
    </lineage>
</organism>